<dbReference type="InterPro" id="IPR047218">
    <property type="entry name" value="YocR/YhdH-like"/>
</dbReference>
<feature type="transmembrane region" description="Helical" evidence="7">
    <location>
        <begin position="349"/>
        <end position="368"/>
    </location>
</feature>
<evidence type="ECO:0000256" key="7">
    <source>
        <dbReference type="SAM" id="Phobius"/>
    </source>
</evidence>
<evidence type="ECO:0000256" key="6">
    <source>
        <dbReference type="RuleBase" id="RU003732"/>
    </source>
</evidence>
<dbReference type="RefSeq" id="WP_260997148.1">
    <property type="nucleotide sequence ID" value="NZ_CP054475.1"/>
</dbReference>
<dbReference type="PROSITE" id="PS50267">
    <property type="entry name" value="NA_NEUROTRAN_SYMP_3"/>
    <property type="match status" value="1"/>
</dbReference>
<evidence type="ECO:0000256" key="2">
    <source>
        <dbReference type="ARBA" id="ARBA00022448"/>
    </source>
</evidence>
<keyword evidence="2 6" id="KW-0813">Transport</keyword>
<dbReference type="PANTHER" id="PTHR42948">
    <property type="entry name" value="TRANSPORTER"/>
    <property type="match status" value="1"/>
</dbReference>
<organism evidence="8 9">
    <name type="scientific">Thalassolituus hydrocarboniclasticus</name>
    <dbReference type="NCBI Taxonomy" id="2742796"/>
    <lineage>
        <taxon>Bacteria</taxon>
        <taxon>Pseudomonadati</taxon>
        <taxon>Pseudomonadota</taxon>
        <taxon>Gammaproteobacteria</taxon>
        <taxon>Oceanospirillales</taxon>
        <taxon>Oceanospirillaceae</taxon>
        <taxon>Thalassolituus</taxon>
    </lineage>
</organism>
<feature type="transmembrane region" description="Helical" evidence="7">
    <location>
        <begin position="479"/>
        <end position="497"/>
    </location>
</feature>
<dbReference type="CDD" id="cd10336">
    <property type="entry name" value="SLC6sbd_Tyt1-Like"/>
    <property type="match status" value="1"/>
</dbReference>
<evidence type="ECO:0000256" key="4">
    <source>
        <dbReference type="ARBA" id="ARBA00022989"/>
    </source>
</evidence>
<feature type="transmembrane region" description="Helical" evidence="7">
    <location>
        <begin position="225"/>
        <end position="247"/>
    </location>
</feature>
<keyword evidence="9" id="KW-1185">Reference proteome</keyword>
<gene>
    <name evidence="8" type="ORF">HUF19_13705</name>
</gene>
<evidence type="ECO:0000256" key="5">
    <source>
        <dbReference type="ARBA" id="ARBA00023136"/>
    </source>
</evidence>
<dbReference type="PROSITE" id="PS00610">
    <property type="entry name" value="NA_NEUROTRAN_SYMP_1"/>
    <property type="match status" value="1"/>
</dbReference>
<feature type="transmembrane region" description="Helical" evidence="7">
    <location>
        <begin position="151"/>
        <end position="170"/>
    </location>
</feature>
<dbReference type="InterPro" id="IPR037272">
    <property type="entry name" value="SNS_sf"/>
</dbReference>
<feature type="transmembrane region" description="Helical" evidence="7">
    <location>
        <begin position="435"/>
        <end position="458"/>
    </location>
</feature>
<dbReference type="PANTHER" id="PTHR42948:SF1">
    <property type="entry name" value="TRANSPORTER"/>
    <property type="match status" value="1"/>
</dbReference>
<comment type="similarity">
    <text evidence="6">Belongs to the sodium:neurotransmitter symporter (SNF) (TC 2.A.22) family.</text>
</comment>
<dbReference type="InterPro" id="IPR000175">
    <property type="entry name" value="Na/ntran_symport"/>
</dbReference>
<feature type="transmembrane region" description="Helical" evidence="7">
    <location>
        <begin position="12"/>
        <end position="33"/>
    </location>
</feature>
<evidence type="ECO:0000313" key="8">
    <source>
        <dbReference type="EMBL" id="UXD88416.1"/>
    </source>
</evidence>
<dbReference type="Pfam" id="PF00209">
    <property type="entry name" value="SNF"/>
    <property type="match status" value="2"/>
</dbReference>
<evidence type="ECO:0000313" key="9">
    <source>
        <dbReference type="Proteomes" id="UP001065322"/>
    </source>
</evidence>
<accession>A0ABY6ABK8</accession>
<evidence type="ECO:0000256" key="3">
    <source>
        <dbReference type="ARBA" id="ARBA00022692"/>
    </source>
</evidence>
<dbReference type="PRINTS" id="PR00176">
    <property type="entry name" value="NANEUSMPORT"/>
</dbReference>
<feature type="transmembrane region" description="Helical" evidence="7">
    <location>
        <begin position="259"/>
        <end position="281"/>
    </location>
</feature>
<name>A0ABY6ABK8_9GAMM</name>
<reference evidence="9" key="1">
    <citation type="submission" date="2020-06" db="EMBL/GenBank/DDBJ databases">
        <title>Thalassolituus marinus alknpb1M-1, a hydrocarbon-degrading bacterium isolated from the deep-sea overlying water using an in-situ strategy from the South China Sea basin.</title>
        <authorList>
            <person name="Dong C."/>
            <person name="Chen Y."/>
            <person name="Shao Z."/>
        </authorList>
    </citation>
    <scope>NUCLEOTIDE SEQUENCE [LARGE SCALE GENOMIC DNA]</scope>
    <source>
        <strain evidence="9">alknpb1M-1</strain>
    </source>
</reference>
<protein>
    <recommendedName>
        <fullName evidence="6">Transporter</fullName>
    </recommendedName>
</protein>
<keyword evidence="5 7" id="KW-0472">Membrane</keyword>
<dbReference type="EMBL" id="CP054475">
    <property type="protein sequence ID" value="UXD88416.1"/>
    <property type="molecule type" value="Genomic_DNA"/>
</dbReference>
<dbReference type="SUPFAM" id="SSF161070">
    <property type="entry name" value="SNF-like"/>
    <property type="match status" value="1"/>
</dbReference>
<dbReference type="Proteomes" id="UP001065322">
    <property type="component" value="Chromosome"/>
</dbReference>
<feature type="transmembrane region" description="Helical" evidence="7">
    <location>
        <begin position="182"/>
        <end position="205"/>
    </location>
</feature>
<feature type="transmembrane region" description="Helical" evidence="7">
    <location>
        <begin position="90"/>
        <end position="115"/>
    </location>
</feature>
<evidence type="ECO:0000256" key="1">
    <source>
        <dbReference type="ARBA" id="ARBA00004141"/>
    </source>
</evidence>
<sequence>MSADKRGVHGIWGSRWTFILAATGSAVGLGNIWKFPYITGENGGGAFVLMYLVCILVAGVPVMMAEVLLGRKGRMSPIHTMQAMARENNAPRLFSGIGWMGAVSGFFILSFYSVIAGWTLAYVGKMASGEFAGATGELAQASFGALLGDPWMLLGLHTLFMLMTGFVIARGVKHGLEDSVRLLMPMLFLMLILLLGYSITTPGFVQGWDFLFIFDFSKLTTHSVVVALGHAFFTLSLGMGAIMAYGAYMPSQASLGKTILAVAFLDTLVALVAGLIIFPIVFSHGLEPASGPGLIFQTLPIAFGALPGGTLIGTAFFVLVVIAAWSSAISIAEPAVAWAVENGFSRAKATFGVCFLAWLLGIGSVLSFNDWGDEQFFVTETIATTVTDATTGEETQSSESVFHLYANTTALSEEPLAEGTERSVKGKTFFDLLDFITANVMMPLGGVFIAIFVGWFMSRESVAAEARVKSPLLFNIWRFMVRYVSPAAIFIIFVEGLS</sequence>
<feature type="transmembrane region" description="Helical" evidence="7">
    <location>
        <begin position="45"/>
        <end position="69"/>
    </location>
</feature>
<feature type="transmembrane region" description="Helical" evidence="7">
    <location>
        <begin position="301"/>
        <end position="328"/>
    </location>
</feature>
<keyword evidence="3 6" id="KW-0812">Transmembrane</keyword>
<proteinExistence type="inferred from homology"/>
<comment type="subcellular location">
    <subcellularLocation>
        <location evidence="1">Membrane</location>
        <topology evidence="1">Multi-pass membrane protein</topology>
    </subcellularLocation>
</comment>
<keyword evidence="4 7" id="KW-1133">Transmembrane helix</keyword>
<keyword evidence="6" id="KW-0769">Symport</keyword>
<dbReference type="NCBIfam" id="NF037979">
    <property type="entry name" value="Na_transp"/>
    <property type="match status" value="1"/>
</dbReference>